<keyword evidence="2" id="KW-0479">Metal-binding</keyword>
<protein>
    <recommendedName>
        <fullName evidence="3">DDE Tnp4 domain-containing protein</fullName>
    </recommendedName>
</protein>
<proteinExistence type="predicted"/>
<dbReference type="GO" id="GO:0046872">
    <property type="term" value="F:metal ion binding"/>
    <property type="evidence" value="ECO:0007669"/>
    <property type="project" value="UniProtKB-KW"/>
</dbReference>
<evidence type="ECO:0000313" key="5">
    <source>
        <dbReference type="Proteomes" id="UP001066276"/>
    </source>
</evidence>
<dbReference type="EMBL" id="JANPWB010000003">
    <property type="protein sequence ID" value="KAJ1203681.1"/>
    <property type="molecule type" value="Genomic_DNA"/>
</dbReference>
<feature type="domain" description="DDE Tnp4" evidence="3">
    <location>
        <begin position="4"/>
        <end position="51"/>
    </location>
</feature>
<keyword evidence="5" id="KW-1185">Reference proteome</keyword>
<reference evidence="4" key="1">
    <citation type="journal article" date="2022" name="bioRxiv">
        <title>Sequencing and chromosome-scale assembly of the giantPleurodeles waltlgenome.</title>
        <authorList>
            <person name="Brown T."/>
            <person name="Elewa A."/>
            <person name="Iarovenko S."/>
            <person name="Subramanian E."/>
            <person name="Araus A.J."/>
            <person name="Petzold A."/>
            <person name="Susuki M."/>
            <person name="Suzuki K.-i.T."/>
            <person name="Hayashi T."/>
            <person name="Toyoda A."/>
            <person name="Oliveira C."/>
            <person name="Osipova E."/>
            <person name="Leigh N.D."/>
            <person name="Simon A."/>
            <person name="Yun M.H."/>
        </authorList>
    </citation>
    <scope>NUCLEOTIDE SEQUENCE</scope>
    <source>
        <strain evidence="4">20211129_DDA</strain>
        <tissue evidence="4">Liver</tissue>
    </source>
</reference>
<organism evidence="4 5">
    <name type="scientific">Pleurodeles waltl</name>
    <name type="common">Iberian ribbed newt</name>
    <dbReference type="NCBI Taxonomy" id="8319"/>
    <lineage>
        <taxon>Eukaryota</taxon>
        <taxon>Metazoa</taxon>
        <taxon>Chordata</taxon>
        <taxon>Craniata</taxon>
        <taxon>Vertebrata</taxon>
        <taxon>Euteleostomi</taxon>
        <taxon>Amphibia</taxon>
        <taxon>Batrachia</taxon>
        <taxon>Caudata</taxon>
        <taxon>Salamandroidea</taxon>
        <taxon>Salamandridae</taxon>
        <taxon>Pleurodelinae</taxon>
        <taxon>Pleurodeles</taxon>
    </lineage>
</organism>
<name>A0AAV7VTR7_PLEWA</name>
<dbReference type="AlphaFoldDB" id="A0AAV7VTR7"/>
<gene>
    <name evidence="4" type="ORF">NDU88_007465</name>
</gene>
<comment type="cofactor">
    <cofactor evidence="1">
        <name>a divalent metal cation</name>
        <dbReference type="ChEBI" id="CHEBI:60240"/>
    </cofactor>
</comment>
<feature type="non-terminal residue" evidence="4">
    <location>
        <position position="1"/>
    </location>
</feature>
<dbReference type="InterPro" id="IPR027806">
    <property type="entry name" value="HARBI1_dom"/>
</dbReference>
<evidence type="ECO:0000256" key="1">
    <source>
        <dbReference type="ARBA" id="ARBA00001968"/>
    </source>
</evidence>
<evidence type="ECO:0000259" key="3">
    <source>
        <dbReference type="Pfam" id="PF13359"/>
    </source>
</evidence>
<dbReference type="Proteomes" id="UP001066276">
    <property type="component" value="Chromosome 2_1"/>
</dbReference>
<evidence type="ECO:0000256" key="2">
    <source>
        <dbReference type="ARBA" id="ARBA00022723"/>
    </source>
</evidence>
<sequence length="52" mass="6222">TEYVYRKRKYQHSMNMQVICNASYIITDLVARYPGSTHDSYIFRHSGIHTRL</sequence>
<accession>A0AAV7VTR7</accession>
<comment type="caution">
    <text evidence="4">The sequence shown here is derived from an EMBL/GenBank/DDBJ whole genome shotgun (WGS) entry which is preliminary data.</text>
</comment>
<feature type="non-terminal residue" evidence="4">
    <location>
        <position position="52"/>
    </location>
</feature>
<dbReference type="Pfam" id="PF13359">
    <property type="entry name" value="DDE_Tnp_4"/>
    <property type="match status" value="1"/>
</dbReference>
<evidence type="ECO:0000313" key="4">
    <source>
        <dbReference type="EMBL" id="KAJ1203681.1"/>
    </source>
</evidence>